<feature type="compositionally biased region" description="Basic and acidic residues" evidence="1">
    <location>
        <begin position="13"/>
        <end position="29"/>
    </location>
</feature>
<protein>
    <submittedName>
        <fullName evidence="2">Uncharacterized protein</fullName>
    </submittedName>
</protein>
<name>A0A2H5BL72_9CAUD</name>
<proteinExistence type="predicted"/>
<accession>A0A2H5BL72</accession>
<evidence type="ECO:0000313" key="2">
    <source>
        <dbReference type="EMBL" id="AUG87080.1"/>
    </source>
</evidence>
<gene>
    <name evidence="2" type="ORF">SEA_ABBEYMIKOLON_7</name>
</gene>
<sequence>MATARKPKSALPDPHDGTKCDAPRLESFDALRPGGDPVSVVRCQECGSQTTK</sequence>
<feature type="region of interest" description="Disordered" evidence="1">
    <location>
        <begin position="1"/>
        <end position="52"/>
    </location>
</feature>
<organism evidence="2 3">
    <name type="scientific">Streptomyces phage AbbeyMikolon</name>
    <dbReference type="NCBI Taxonomy" id="2059880"/>
    <lineage>
        <taxon>Viruses</taxon>
        <taxon>Duplodnaviria</taxon>
        <taxon>Heunggongvirae</taxon>
        <taxon>Uroviricota</taxon>
        <taxon>Caudoviricetes</taxon>
        <taxon>Abbeymikolonvirus</taxon>
        <taxon>Abbeymikolonvirus abbeymikolon</taxon>
    </lineage>
</organism>
<reference evidence="2 3" key="1">
    <citation type="submission" date="2017-11" db="EMBL/GenBank/DDBJ databases">
        <authorList>
            <person name="Mikolon A."/>
            <person name="Lin K.X."/>
            <person name="Rigg S.J."/>
            <person name="Wilson J.M."/>
            <person name="Nayek S."/>
            <person name="Hughes L.E."/>
            <person name="Garlena R.A."/>
            <person name="Russell D.A."/>
            <person name="Pope W.H."/>
            <person name="Jacobs-Sera D."/>
            <person name="Hendrix R.W."/>
            <person name="Hatfull G.F."/>
        </authorList>
    </citation>
    <scope>NUCLEOTIDE SEQUENCE [LARGE SCALE GENOMIC DNA]</scope>
</reference>
<evidence type="ECO:0000313" key="3">
    <source>
        <dbReference type="Proteomes" id="UP000241350"/>
    </source>
</evidence>
<dbReference type="Proteomes" id="UP000241350">
    <property type="component" value="Segment"/>
</dbReference>
<dbReference type="EMBL" id="MG593800">
    <property type="protein sequence ID" value="AUG87080.1"/>
    <property type="molecule type" value="Genomic_DNA"/>
</dbReference>
<keyword evidence="3" id="KW-1185">Reference proteome</keyword>
<evidence type="ECO:0000256" key="1">
    <source>
        <dbReference type="SAM" id="MobiDB-lite"/>
    </source>
</evidence>